<evidence type="ECO:0000313" key="1">
    <source>
        <dbReference type="EMBL" id="HAC6411088.1"/>
    </source>
</evidence>
<name>A0A701W2I0_SALER</name>
<reference evidence="1" key="2">
    <citation type="submission" date="2018-07" db="EMBL/GenBank/DDBJ databases">
        <authorList>
            <consortium name="NCBI Pathogen Detection Project"/>
        </authorList>
    </citation>
    <scope>NUCLEOTIDE SEQUENCE</scope>
    <source>
        <strain evidence="1">6308-69</strain>
    </source>
</reference>
<reference evidence="1" key="1">
    <citation type="journal article" date="2018" name="Genome Biol.">
        <title>SKESA: strategic k-mer extension for scrupulous assemblies.</title>
        <authorList>
            <person name="Souvorov A."/>
            <person name="Agarwala R."/>
            <person name="Lipman D.J."/>
        </authorList>
    </citation>
    <scope>NUCLEOTIDE SEQUENCE</scope>
    <source>
        <strain evidence="1">6308-69</strain>
    </source>
</reference>
<accession>A0A701W2I0</accession>
<gene>
    <name evidence="1" type="ORF">G0B15_02830</name>
</gene>
<proteinExistence type="predicted"/>
<comment type="caution">
    <text evidence="1">The sequence shown here is derived from an EMBL/GenBank/DDBJ whole genome shotgun (WGS) entry which is preliminary data.</text>
</comment>
<dbReference type="EMBL" id="DAAMFG010000002">
    <property type="protein sequence ID" value="HAC6411088.1"/>
    <property type="molecule type" value="Genomic_DNA"/>
</dbReference>
<organism evidence="1">
    <name type="scientific">Salmonella enterica subsp. salamae serovar 58:a:-</name>
    <dbReference type="NCBI Taxonomy" id="1967623"/>
    <lineage>
        <taxon>Bacteria</taxon>
        <taxon>Pseudomonadati</taxon>
        <taxon>Pseudomonadota</taxon>
        <taxon>Gammaproteobacteria</taxon>
        <taxon>Enterobacterales</taxon>
        <taxon>Enterobacteriaceae</taxon>
        <taxon>Salmonella</taxon>
    </lineage>
</organism>
<sequence>MDSFSPKSYYDSLLIMDELPESLRPISFIEYHLFSYLGCVLALFQGNAVSNWGYSYTVTENGFPFSRDLQNSIDMLEKKGFIFVDENGLFSPNPELVTKEIENFYFVDEIPKRRELIKTSLECALSIPPGAIRYAIKDTPGFILNKTISQAALLLEEDDIDLLYKEYEVISELIGKENKDLLSPAVIWLSARVMRSEG</sequence>
<protein>
    <submittedName>
        <fullName evidence="1">Uncharacterized protein</fullName>
    </submittedName>
</protein>
<dbReference type="AlphaFoldDB" id="A0A701W2I0"/>